<evidence type="ECO:0000313" key="1">
    <source>
        <dbReference type="EMBL" id="BAO05131.1"/>
    </source>
</evidence>
<dbReference type="EMBL" id="BA000059">
    <property type="protein sequence ID" value="BAO05131.1"/>
    <property type="molecule type" value="Genomic_DNA"/>
</dbReference>
<sequence>MSRKIKLLNGKIHTFMVKGQMNPCGCGSNCFHSEDDGVHTLGVCNACGKDIYEYKEREVFTEWKSKD</sequence>
<dbReference type="Proteomes" id="UP000054164">
    <property type="component" value="Unassembled WGS sequence"/>
</dbReference>
<accession>A0A060N3M1</accession>
<protein>
    <recommendedName>
        <fullName evidence="2">Phage protein</fullName>
    </recommendedName>
</protein>
<name>A0A060N3M1_CLOBO</name>
<evidence type="ECO:0008006" key="2">
    <source>
        <dbReference type="Google" id="ProtNLM"/>
    </source>
</evidence>
<organism evidence="1">
    <name type="scientific">Clostridium botulinum B str. Osaka05</name>
    <dbReference type="NCBI Taxonomy" id="1407017"/>
    <lineage>
        <taxon>Bacteria</taxon>
        <taxon>Bacillati</taxon>
        <taxon>Bacillota</taxon>
        <taxon>Clostridia</taxon>
        <taxon>Eubacteriales</taxon>
        <taxon>Clostridiaceae</taxon>
        <taxon>Clostridium</taxon>
    </lineage>
</organism>
<dbReference type="HOGENOM" id="CLU_2841958_0_0_9"/>
<gene>
    <name evidence="1" type="ORF">CBO05P2_106</name>
</gene>
<dbReference type="RefSeq" id="WP_043013428.1">
    <property type="nucleotide sequence ID" value="NZ_BA000059.1"/>
</dbReference>
<dbReference type="AlphaFoldDB" id="A0A060N3M1"/>
<reference evidence="1" key="1">
    <citation type="submission" date="2013-10" db="EMBL/GenBank/DDBJ databases">
        <title>Draft genome sequence of Clostridium botulinum type B strain Osaka05.</title>
        <authorList>
            <person name="Sakaguchi Y."/>
            <person name="Hosomi K."/>
            <person name="Uchiyama J."/>
            <person name="Ogura Y."/>
            <person name="Sakaguchi M."/>
            <person name="Kohda T."/>
            <person name="Mukamoto M."/>
            <person name="Misawa N."/>
            <person name="Matsuzaki S."/>
            <person name="Hayashi T."/>
            <person name="Kozaki S."/>
        </authorList>
    </citation>
    <scope>NUCLEOTIDE SEQUENCE</scope>
    <source>
        <strain evidence="1">Osaka05</strain>
    </source>
</reference>
<proteinExistence type="predicted"/>